<accession>A0ABV8IYK8</accession>
<dbReference type="InterPro" id="IPR036724">
    <property type="entry name" value="Cobalamin-bd_sf"/>
</dbReference>
<comment type="caution">
    <text evidence="2">The sequence shown here is derived from an EMBL/GenBank/DDBJ whole genome shotgun (WGS) entry which is preliminary data.</text>
</comment>
<reference evidence="3" key="1">
    <citation type="journal article" date="2019" name="Int. J. Syst. Evol. Microbiol.">
        <title>The Global Catalogue of Microorganisms (GCM) 10K type strain sequencing project: providing services to taxonomists for standard genome sequencing and annotation.</title>
        <authorList>
            <consortium name="The Broad Institute Genomics Platform"/>
            <consortium name="The Broad Institute Genome Sequencing Center for Infectious Disease"/>
            <person name="Wu L."/>
            <person name="Ma J."/>
        </authorList>
    </citation>
    <scope>NUCLEOTIDE SEQUENCE [LARGE SCALE GENOMIC DNA]</scope>
    <source>
        <strain evidence="3">TBRC 5832</strain>
    </source>
</reference>
<dbReference type="RefSeq" id="WP_378069935.1">
    <property type="nucleotide sequence ID" value="NZ_JBHSBL010000020.1"/>
</dbReference>
<evidence type="ECO:0000313" key="2">
    <source>
        <dbReference type="EMBL" id="MFC4069034.1"/>
    </source>
</evidence>
<sequence>MRSILNDPATTDLAVHRGTVVVSTMASDAHTWNLVFLQLLIEELGYRVRNLGPCVPDDVLVDEVRRSGADLVVLSSVNGHGFQDGMRVIPELRACPELSAVPMVIGGKLGVDGAGGDSGALVDAGFDAVFSDDQRGIETFRALLTTLPARPPVPDMVTA</sequence>
<proteinExistence type="predicted"/>
<organism evidence="2 3">
    <name type="scientific">Actinoplanes subglobosus</name>
    <dbReference type="NCBI Taxonomy" id="1547892"/>
    <lineage>
        <taxon>Bacteria</taxon>
        <taxon>Bacillati</taxon>
        <taxon>Actinomycetota</taxon>
        <taxon>Actinomycetes</taxon>
        <taxon>Micromonosporales</taxon>
        <taxon>Micromonosporaceae</taxon>
        <taxon>Actinoplanes</taxon>
    </lineage>
</organism>
<dbReference type="Proteomes" id="UP001595867">
    <property type="component" value="Unassembled WGS sequence"/>
</dbReference>
<name>A0ABV8IYK8_9ACTN</name>
<dbReference type="Pfam" id="PF02310">
    <property type="entry name" value="B12-binding"/>
    <property type="match status" value="1"/>
</dbReference>
<dbReference type="Gene3D" id="3.40.50.280">
    <property type="entry name" value="Cobalamin-binding domain"/>
    <property type="match status" value="1"/>
</dbReference>
<dbReference type="EMBL" id="JBHSBL010000020">
    <property type="protein sequence ID" value="MFC4069034.1"/>
    <property type="molecule type" value="Genomic_DNA"/>
</dbReference>
<protein>
    <submittedName>
        <fullName evidence="2">Cobalamin B12-binding domain-containing protein</fullName>
    </submittedName>
</protein>
<evidence type="ECO:0000313" key="3">
    <source>
        <dbReference type="Proteomes" id="UP001595867"/>
    </source>
</evidence>
<dbReference type="InterPro" id="IPR006158">
    <property type="entry name" value="Cobalamin-bd"/>
</dbReference>
<dbReference type="PROSITE" id="PS51332">
    <property type="entry name" value="B12_BINDING"/>
    <property type="match status" value="1"/>
</dbReference>
<gene>
    <name evidence="2" type="ORF">ACFO0C_29225</name>
</gene>
<feature type="domain" description="B12-binding" evidence="1">
    <location>
        <begin position="17"/>
        <end position="154"/>
    </location>
</feature>
<evidence type="ECO:0000259" key="1">
    <source>
        <dbReference type="PROSITE" id="PS51332"/>
    </source>
</evidence>
<keyword evidence="3" id="KW-1185">Reference proteome</keyword>
<dbReference type="SUPFAM" id="SSF52242">
    <property type="entry name" value="Cobalamin (vitamin B12)-binding domain"/>
    <property type="match status" value="1"/>
</dbReference>